<evidence type="ECO:0000313" key="3">
    <source>
        <dbReference type="EMBL" id="KAJ7025032.1"/>
    </source>
</evidence>
<dbReference type="EMBL" id="JARJCM010000160">
    <property type="protein sequence ID" value="KAJ7025032.1"/>
    <property type="molecule type" value="Genomic_DNA"/>
</dbReference>
<feature type="region of interest" description="Disordered" evidence="1">
    <location>
        <begin position="33"/>
        <end position="92"/>
    </location>
</feature>
<sequence length="186" mass="20001">MNISALSQTAREYTDDEFDALIATLDDLHLATQQTRPRTPTPPALPPDYSPPVPTTPRRPTSRVYPLESPTCSGRTTESSHHGMVRGVPPHSSRQPGVFANWFGSEGAQVQVAGIPGAVHQGYARMAEAEAAFNYAAERSWVGVRDSRPPSERPQEAIPALPLPQDFAISLNNPLHGSSASAPKVS</sequence>
<dbReference type="InterPro" id="IPR037056">
    <property type="entry name" value="RNase_H1_N_sf"/>
</dbReference>
<evidence type="ECO:0000313" key="4">
    <source>
        <dbReference type="Proteomes" id="UP001218188"/>
    </source>
</evidence>
<proteinExistence type="predicted"/>
<name>A0AAD6SGK8_9AGAR</name>
<dbReference type="Gene3D" id="3.40.970.10">
    <property type="entry name" value="Ribonuclease H1, N-terminal domain"/>
    <property type="match status" value="1"/>
</dbReference>
<dbReference type="AlphaFoldDB" id="A0AAD6SGK8"/>
<dbReference type="InterPro" id="IPR011320">
    <property type="entry name" value="RNase_H1_N"/>
</dbReference>
<dbReference type="Proteomes" id="UP001218188">
    <property type="component" value="Unassembled WGS sequence"/>
</dbReference>
<feature type="domain" description="Ribonuclease H1 N-terminal" evidence="2">
    <location>
        <begin position="92"/>
        <end position="131"/>
    </location>
</feature>
<gene>
    <name evidence="3" type="ORF">C8F04DRAFT_1191830</name>
</gene>
<organism evidence="3 4">
    <name type="scientific">Mycena alexandri</name>
    <dbReference type="NCBI Taxonomy" id="1745969"/>
    <lineage>
        <taxon>Eukaryota</taxon>
        <taxon>Fungi</taxon>
        <taxon>Dikarya</taxon>
        <taxon>Basidiomycota</taxon>
        <taxon>Agaricomycotina</taxon>
        <taxon>Agaricomycetes</taxon>
        <taxon>Agaricomycetidae</taxon>
        <taxon>Agaricales</taxon>
        <taxon>Marasmiineae</taxon>
        <taxon>Mycenaceae</taxon>
        <taxon>Mycena</taxon>
    </lineage>
</organism>
<feature type="compositionally biased region" description="Pro residues" evidence="1">
    <location>
        <begin position="39"/>
        <end position="57"/>
    </location>
</feature>
<comment type="caution">
    <text evidence="3">The sequence shown here is derived from an EMBL/GenBank/DDBJ whole genome shotgun (WGS) entry which is preliminary data.</text>
</comment>
<dbReference type="Pfam" id="PF01693">
    <property type="entry name" value="Cauli_VI"/>
    <property type="match status" value="1"/>
</dbReference>
<evidence type="ECO:0000256" key="1">
    <source>
        <dbReference type="SAM" id="MobiDB-lite"/>
    </source>
</evidence>
<evidence type="ECO:0000259" key="2">
    <source>
        <dbReference type="Pfam" id="PF01693"/>
    </source>
</evidence>
<accession>A0AAD6SGK8</accession>
<reference evidence="3" key="1">
    <citation type="submission" date="2023-03" db="EMBL/GenBank/DDBJ databases">
        <title>Massive genome expansion in bonnet fungi (Mycena s.s.) driven by repeated elements and novel gene families across ecological guilds.</title>
        <authorList>
            <consortium name="Lawrence Berkeley National Laboratory"/>
            <person name="Harder C.B."/>
            <person name="Miyauchi S."/>
            <person name="Viragh M."/>
            <person name="Kuo A."/>
            <person name="Thoen E."/>
            <person name="Andreopoulos B."/>
            <person name="Lu D."/>
            <person name="Skrede I."/>
            <person name="Drula E."/>
            <person name="Henrissat B."/>
            <person name="Morin E."/>
            <person name="Kohler A."/>
            <person name="Barry K."/>
            <person name="LaButti K."/>
            <person name="Morin E."/>
            <person name="Salamov A."/>
            <person name="Lipzen A."/>
            <person name="Mereny Z."/>
            <person name="Hegedus B."/>
            <person name="Baldrian P."/>
            <person name="Stursova M."/>
            <person name="Weitz H."/>
            <person name="Taylor A."/>
            <person name="Grigoriev I.V."/>
            <person name="Nagy L.G."/>
            <person name="Martin F."/>
            <person name="Kauserud H."/>
        </authorList>
    </citation>
    <scope>NUCLEOTIDE SEQUENCE</scope>
    <source>
        <strain evidence="3">CBHHK200</strain>
    </source>
</reference>
<protein>
    <recommendedName>
        <fullName evidence="2">Ribonuclease H1 N-terminal domain-containing protein</fullName>
    </recommendedName>
</protein>
<keyword evidence="4" id="KW-1185">Reference proteome</keyword>